<evidence type="ECO:0000313" key="3">
    <source>
        <dbReference type="EMBL" id="QTX11588.1"/>
    </source>
</evidence>
<reference evidence="3" key="2">
    <citation type="submission" date="2021-04" db="EMBL/GenBank/DDBJ databases">
        <title>Complete Genome and methylome analysis of Thiothrix fructosivorans ATCC 49748.</title>
        <authorList>
            <person name="Fomenkov A."/>
            <person name="Sun L."/>
            <person name="Vincze T."/>
            <person name="Grabovich M.Y."/>
            <person name="Roberts R.J."/>
        </authorList>
    </citation>
    <scope>NUCLEOTIDE SEQUENCE</scope>
    <source>
        <strain evidence="3">ATCC 49748</strain>
    </source>
</reference>
<keyword evidence="4" id="KW-1185">Reference proteome</keyword>
<reference evidence="2 4" key="1">
    <citation type="submission" date="2021-03" db="EMBL/GenBank/DDBJ databases">
        <title>Draft genome and methylome analysis of Thiotrix fructosivoruns ATCC 49748.</title>
        <authorList>
            <person name="Fomenkov A."/>
            <person name="Grabovich M.Y."/>
            <person name="Roberts R.J."/>
        </authorList>
    </citation>
    <scope>NUCLEOTIDE SEQUENCE [LARGE SCALE GENOMIC DNA]</scope>
    <source>
        <strain evidence="2 4">ATCC 49748</strain>
    </source>
</reference>
<dbReference type="AlphaFoldDB" id="A0A8B0SNH6"/>
<evidence type="ECO:0000256" key="1">
    <source>
        <dbReference type="SAM" id="Phobius"/>
    </source>
</evidence>
<gene>
    <name evidence="3" type="ORF">J1836_004335</name>
    <name evidence="2" type="ORF">J1836_08490</name>
</gene>
<keyword evidence="1" id="KW-1133">Transmembrane helix</keyword>
<sequence>MKNNQFDNYSHDELEAQRRVITAGYLIITIASFLAMTFFVTHNMIGTSKPIWDAVNGLNWGFGQLAYLFISVGFAFGFNAFTYFFYQMELNAKQRAFVLFVAIAFPMFAEIGQSMTRAEDTRHEAATNSEAFKIMAGRVKNAGVTSDTGISSAMAAAMAEKAKAQTELAACSRYTVEARRQRCERIETGNIAAAQAKAEGFQMAGSASLTASSSQLKQDTGMLKELEADDGFLQPIVLLLVSFGMPAIVASFLIAFIIIGSMEVAMAYLGGLLRQLKDRMRALGIAVSSNKIKARYVDGVSYTREAPPALSGESAPMAAFAPLADSAKQGVAEFAKKFEQGLKSAPEIVATEYARADYANKQVLADAAAFAGKIGNKLDDALNAENRKNYPQKIQFPVGEGKTAEDYDLIPRTDKTPTLSGENTLAYLTPRLSVTDTVKQIQASVKASGASSPEAITAAVFDAFAAMPNPAPLSDAILERVAGKIIPTNERAHSSNEQIIGERNERTASDDTLIPTNERAHSFDAEKELLEAMKDAQGKVDADILKEGYGLYEQWKAAIVAREAKLTTRDGRSFVNAHLCQGKKRTITPEGMNALIVIWQARAAKEGVLLLNPKYTGKPPFPKYLLAA</sequence>
<dbReference type="EMBL" id="CP072748">
    <property type="protein sequence ID" value="QTX11588.1"/>
    <property type="molecule type" value="Genomic_DNA"/>
</dbReference>
<keyword evidence="1" id="KW-0812">Transmembrane</keyword>
<evidence type="ECO:0000313" key="2">
    <source>
        <dbReference type="EMBL" id="MBO0612963.1"/>
    </source>
</evidence>
<name>A0A8B0SNH6_9GAMM</name>
<keyword evidence="1" id="KW-0472">Membrane</keyword>
<organism evidence="3">
    <name type="scientific">Thiothrix fructosivorans</name>
    <dbReference type="NCBI Taxonomy" id="111770"/>
    <lineage>
        <taxon>Bacteria</taxon>
        <taxon>Pseudomonadati</taxon>
        <taxon>Pseudomonadota</taxon>
        <taxon>Gammaproteobacteria</taxon>
        <taxon>Thiotrichales</taxon>
        <taxon>Thiotrichaceae</taxon>
        <taxon>Thiothrix</taxon>
    </lineage>
</organism>
<evidence type="ECO:0000313" key="4">
    <source>
        <dbReference type="Proteomes" id="UP000664466"/>
    </source>
</evidence>
<dbReference type="Proteomes" id="UP000664466">
    <property type="component" value="Unassembled WGS sequence"/>
</dbReference>
<dbReference type="RefSeq" id="WP_207250702.1">
    <property type="nucleotide sequence ID" value="NZ_JAFMPM010000006.1"/>
</dbReference>
<dbReference type="EMBL" id="JAFMPM010000006">
    <property type="protein sequence ID" value="MBO0612963.1"/>
    <property type="molecule type" value="Genomic_DNA"/>
</dbReference>
<feature type="transmembrane region" description="Helical" evidence="1">
    <location>
        <begin position="236"/>
        <end position="269"/>
    </location>
</feature>
<proteinExistence type="predicted"/>
<feature type="transmembrane region" description="Helical" evidence="1">
    <location>
        <begin position="65"/>
        <end position="85"/>
    </location>
</feature>
<protein>
    <submittedName>
        <fullName evidence="3">Uncharacterized protein</fullName>
    </submittedName>
</protein>
<feature type="transmembrane region" description="Helical" evidence="1">
    <location>
        <begin position="20"/>
        <end position="45"/>
    </location>
</feature>
<accession>A0A8B0SNH6</accession>